<dbReference type="InterPro" id="IPR000999">
    <property type="entry name" value="RNase_III_dom"/>
</dbReference>
<dbReference type="PIRSF" id="PIRSF005520">
    <property type="entry name" value="UCP005520"/>
    <property type="match status" value="1"/>
</dbReference>
<feature type="active site" evidence="6">
    <location>
        <position position="17"/>
    </location>
</feature>
<dbReference type="InterPro" id="IPR008226">
    <property type="entry name" value="Mini3_fam"/>
</dbReference>
<dbReference type="EMBL" id="PVXM01000025">
    <property type="protein sequence ID" value="PRR72890.1"/>
    <property type="molecule type" value="Genomic_DNA"/>
</dbReference>
<gene>
    <name evidence="6 8" type="primary">mrnC</name>
    <name evidence="8" type="ORF">MOHU_13120</name>
</gene>
<evidence type="ECO:0000313" key="9">
    <source>
        <dbReference type="Proteomes" id="UP000238415"/>
    </source>
</evidence>
<comment type="subunit">
    <text evidence="6">Homodimer.</text>
</comment>
<evidence type="ECO:0000256" key="2">
    <source>
        <dbReference type="ARBA" id="ARBA00022552"/>
    </source>
</evidence>
<dbReference type="GO" id="GO:0006364">
    <property type="term" value="P:rRNA processing"/>
    <property type="evidence" value="ECO:0007669"/>
    <property type="project" value="UniProtKB-UniRule"/>
</dbReference>
<proteinExistence type="inferred from homology"/>
<dbReference type="Proteomes" id="UP000238415">
    <property type="component" value="Unassembled WGS sequence"/>
</dbReference>
<protein>
    <recommendedName>
        <fullName evidence="6">Mini-ribonuclease 3</fullName>
        <shortName evidence="6">Mini-3</shortName>
        <shortName evidence="6">Mini-RNase 3</shortName>
        <ecNumber evidence="6">3.1.26.-</ecNumber>
    </recommendedName>
    <alternativeName>
        <fullName evidence="6">Mini-RNase III</fullName>
        <shortName evidence="6">Mini-III</shortName>
    </alternativeName>
</protein>
<keyword evidence="4 6" id="KW-0255">Endonuclease</keyword>
<dbReference type="HAMAP" id="MF_01468">
    <property type="entry name" value="RNase_Mini_III"/>
    <property type="match status" value="1"/>
</dbReference>
<keyword evidence="6" id="KW-0699">rRNA-binding</keyword>
<keyword evidence="6" id="KW-0963">Cytoplasm</keyword>
<accession>A0A2T0AS84</accession>
<comment type="function">
    <text evidence="6">Involved in correct processing of both the 5' and 3' ends of 23S rRNA precursor. Processes 30S rRNA precursor transcript even in absence of ribonuclease 3 (Rnc); Rnc processes 30S rRNA into smaller rRNA precursors.</text>
</comment>
<dbReference type="GO" id="GO:0004525">
    <property type="term" value="F:ribonuclease III activity"/>
    <property type="evidence" value="ECO:0007669"/>
    <property type="project" value="InterPro"/>
</dbReference>
<keyword evidence="1 6" id="KW-0690">Ribosome biogenesis</keyword>
<sequence length="131" mass="14696">MDNVAGLSPLVLAYIGDAVYELMIRTHLLRRGPARPVQLHQSAVALVRATTQARLVPALEAYLTDAEKDILRRGRNARPGHIPRNVLPGEYHSSTALETLFGYLYLKGDWHRLEELTGIIFHLAESREGEE</sequence>
<organism evidence="8 9">
    <name type="scientific">Neomoorella humiferrea</name>
    <dbReference type="NCBI Taxonomy" id="676965"/>
    <lineage>
        <taxon>Bacteria</taxon>
        <taxon>Bacillati</taxon>
        <taxon>Bacillota</taxon>
        <taxon>Clostridia</taxon>
        <taxon>Neomoorellales</taxon>
        <taxon>Neomoorellaceae</taxon>
        <taxon>Neomoorella</taxon>
    </lineage>
</organism>
<keyword evidence="2 6" id="KW-0698">rRNA processing</keyword>
<dbReference type="PANTHER" id="PTHR34276:SF1">
    <property type="entry name" value="MINI-RIBONUCLEASE 3"/>
    <property type="match status" value="1"/>
</dbReference>
<evidence type="ECO:0000256" key="4">
    <source>
        <dbReference type="ARBA" id="ARBA00022759"/>
    </source>
</evidence>
<dbReference type="InterPro" id="IPR036389">
    <property type="entry name" value="RNase_III_sf"/>
</dbReference>
<dbReference type="RefSeq" id="WP_106005289.1">
    <property type="nucleotide sequence ID" value="NZ_CP136419.1"/>
</dbReference>
<keyword evidence="5 6" id="KW-0378">Hydrolase</keyword>
<evidence type="ECO:0000256" key="6">
    <source>
        <dbReference type="HAMAP-Rule" id="MF_01468"/>
    </source>
</evidence>
<dbReference type="GO" id="GO:0019843">
    <property type="term" value="F:rRNA binding"/>
    <property type="evidence" value="ECO:0007669"/>
    <property type="project" value="UniProtKB-UniRule"/>
</dbReference>
<dbReference type="PANTHER" id="PTHR34276">
    <property type="entry name" value="MINI-RIBONUCLEASE 3"/>
    <property type="match status" value="1"/>
</dbReference>
<dbReference type="SUPFAM" id="SSF69065">
    <property type="entry name" value="RNase III domain-like"/>
    <property type="match status" value="1"/>
</dbReference>
<evidence type="ECO:0000259" key="7">
    <source>
        <dbReference type="Pfam" id="PF00636"/>
    </source>
</evidence>
<evidence type="ECO:0000256" key="5">
    <source>
        <dbReference type="ARBA" id="ARBA00022801"/>
    </source>
</evidence>
<comment type="similarity">
    <text evidence="6">Belongs to the MrnC RNase family.</text>
</comment>
<keyword evidence="6" id="KW-0460">Magnesium</keyword>
<comment type="subcellular location">
    <subcellularLocation>
        <location evidence="6">Cytoplasm</location>
    </subcellularLocation>
</comment>
<feature type="domain" description="RNase III" evidence="7">
    <location>
        <begin position="11"/>
        <end position="108"/>
    </location>
</feature>
<dbReference type="Gene3D" id="1.10.1520.10">
    <property type="entry name" value="Ribonuclease III domain"/>
    <property type="match status" value="1"/>
</dbReference>
<keyword evidence="3 6" id="KW-0540">Nuclease</keyword>
<dbReference type="GO" id="GO:0005737">
    <property type="term" value="C:cytoplasm"/>
    <property type="evidence" value="ECO:0007669"/>
    <property type="project" value="UniProtKB-SubCell"/>
</dbReference>
<dbReference type="Pfam" id="PF00636">
    <property type="entry name" value="Ribonuclease_3"/>
    <property type="match status" value="1"/>
</dbReference>
<evidence type="ECO:0000313" key="8">
    <source>
        <dbReference type="EMBL" id="PRR72890.1"/>
    </source>
</evidence>
<keyword evidence="6" id="KW-0694">RNA-binding</keyword>
<reference evidence="8 9" key="1">
    <citation type="submission" date="2018-03" db="EMBL/GenBank/DDBJ databases">
        <title>Genome sequence of Moorella humiferrea DSM 23265.</title>
        <authorList>
            <person name="Poehlein A."/>
            <person name="Daniel R."/>
        </authorList>
    </citation>
    <scope>NUCLEOTIDE SEQUENCE [LARGE SCALE GENOMIC DNA]</scope>
    <source>
        <strain evidence="8 9">DSM 23265</strain>
    </source>
</reference>
<evidence type="ECO:0000256" key="1">
    <source>
        <dbReference type="ARBA" id="ARBA00022517"/>
    </source>
</evidence>
<dbReference type="OrthoDB" id="46571at2"/>
<comment type="cofactor">
    <cofactor evidence="6">
        <name>Mg(2+)</name>
        <dbReference type="ChEBI" id="CHEBI:18420"/>
    </cofactor>
</comment>
<name>A0A2T0AS84_9FIRM</name>
<dbReference type="AlphaFoldDB" id="A0A2T0AS84"/>
<keyword evidence="9" id="KW-1185">Reference proteome</keyword>
<dbReference type="EC" id="3.1.26.-" evidence="6"/>
<evidence type="ECO:0000256" key="3">
    <source>
        <dbReference type="ARBA" id="ARBA00022722"/>
    </source>
</evidence>
<comment type="caution">
    <text evidence="8">The sequence shown here is derived from an EMBL/GenBank/DDBJ whole genome shotgun (WGS) entry which is preliminary data.</text>
</comment>